<reference evidence="1 2" key="1">
    <citation type="submission" date="2020-08" db="EMBL/GenBank/DDBJ databases">
        <title>A Genomic Blueprint of the Chicken Gut Microbiome.</title>
        <authorList>
            <person name="Gilroy R."/>
            <person name="Ravi A."/>
            <person name="Getino M."/>
            <person name="Pursley I."/>
            <person name="Horton D.L."/>
            <person name="Alikhan N.-F."/>
            <person name="Baker D."/>
            <person name="Gharbi K."/>
            <person name="Hall N."/>
            <person name="Watson M."/>
            <person name="Adriaenssens E.M."/>
            <person name="Foster-Nyarko E."/>
            <person name="Jarju S."/>
            <person name="Secka A."/>
            <person name="Antonio M."/>
            <person name="Oren A."/>
            <person name="Chaudhuri R."/>
            <person name="La Ragione R.M."/>
            <person name="Hildebrand F."/>
            <person name="Pallen M.J."/>
        </authorList>
    </citation>
    <scope>NUCLEOTIDE SEQUENCE [LARGE SCALE GENOMIC DNA]</scope>
    <source>
        <strain evidence="1 2">Sa2CUA10</strain>
    </source>
</reference>
<dbReference type="EMBL" id="JACSQM010000003">
    <property type="protein sequence ID" value="MBD7963962.1"/>
    <property type="molecule type" value="Genomic_DNA"/>
</dbReference>
<sequence>MRETFDQFYKEYIKSWRNFSIKGIEDVISSKYTAREIRGKDVYDFGYEESIDGWNHAFKELGEKRAVWILKEDVILPLKDDEVMAILWASLIVNDKPIETASLFFQTFSWENDSWKLVRSYIEAGLSIEKMLSIEITSKER</sequence>
<proteinExistence type="predicted"/>
<protein>
    <submittedName>
        <fullName evidence="1">Flavoprotein</fullName>
    </submittedName>
</protein>
<keyword evidence="2" id="KW-1185">Reference proteome</keyword>
<organism evidence="1 2">
    <name type="scientific">Fictibacillus norfolkensis</name>
    <dbReference type="NCBI Taxonomy" id="2762233"/>
    <lineage>
        <taxon>Bacteria</taxon>
        <taxon>Bacillati</taxon>
        <taxon>Bacillota</taxon>
        <taxon>Bacilli</taxon>
        <taxon>Bacillales</taxon>
        <taxon>Fictibacillaceae</taxon>
        <taxon>Fictibacillus</taxon>
    </lineage>
</organism>
<comment type="caution">
    <text evidence="1">The sequence shown here is derived from an EMBL/GenBank/DDBJ whole genome shotgun (WGS) entry which is preliminary data.</text>
</comment>
<dbReference type="RefSeq" id="WP_191753351.1">
    <property type="nucleotide sequence ID" value="NZ_JACSQM010000003.1"/>
</dbReference>
<accession>A0ABR8SKE9</accession>
<dbReference type="Proteomes" id="UP000603641">
    <property type="component" value="Unassembled WGS sequence"/>
</dbReference>
<gene>
    <name evidence="1" type="ORF">H9648_07840</name>
</gene>
<name>A0ABR8SKE9_9BACL</name>
<evidence type="ECO:0000313" key="2">
    <source>
        <dbReference type="Proteomes" id="UP000603641"/>
    </source>
</evidence>
<evidence type="ECO:0000313" key="1">
    <source>
        <dbReference type="EMBL" id="MBD7963962.1"/>
    </source>
</evidence>